<evidence type="ECO:0000259" key="7">
    <source>
        <dbReference type="Pfam" id="PF20684"/>
    </source>
</evidence>
<evidence type="ECO:0000256" key="6">
    <source>
        <dbReference type="SAM" id="Phobius"/>
    </source>
</evidence>
<dbReference type="PANTHER" id="PTHR33048:SF47">
    <property type="entry name" value="INTEGRAL MEMBRANE PROTEIN-RELATED"/>
    <property type="match status" value="1"/>
</dbReference>
<evidence type="ECO:0000256" key="4">
    <source>
        <dbReference type="ARBA" id="ARBA00023136"/>
    </source>
</evidence>
<comment type="similarity">
    <text evidence="5">Belongs to the SAT4 family.</text>
</comment>
<dbReference type="OrthoDB" id="10017208at2759"/>
<feature type="transmembrane region" description="Helical" evidence="6">
    <location>
        <begin position="6"/>
        <end position="32"/>
    </location>
</feature>
<evidence type="ECO:0000256" key="5">
    <source>
        <dbReference type="ARBA" id="ARBA00038359"/>
    </source>
</evidence>
<dbReference type="InterPro" id="IPR049326">
    <property type="entry name" value="Rhodopsin_dom_fungi"/>
</dbReference>
<comment type="subcellular location">
    <subcellularLocation>
        <location evidence="1">Membrane</location>
        <topology evidence="1">Multi-pass membrane protein</topology>
    </subcellularLocation>
</comment>
<dbReference type="RefSeq" id="XP_040686299.1">
    <property type="nucleotide sequence ID" value="XM_040831170.1"/>
</dbReference>
<dbReference type="InterPro" id="IPR052337">
    <property type="entry name" value="SAT4-like"/>
</dbReference>
<dbReference type="STRING" id="1073089.A0A1L9RCI6"/>
<protein>
    <recommendedName>
        <fullName evidence="7">Rhodopsin domain-containing protein</fullName>
    </recommendedName>
</protein>
<dbReference type="GO" id="GO:0016020">
    <property type="term" value="C:membrane"/>
    <property type="evidence" value="ECO:0007669"/>
    <property type="project" value="UniProtKB-SubCell"/>
</dbReference>
<feature type="transmembrane region" description="Helical" evidence="6">
    <location>
        <begin position="166"/>
        <end position="191"/>
    </location>
</feature>
<proteinExistence type="inferred from homology"/>
<keyword evidence="2 6" id="KW-0812">Transmembrane</keyword>
<keyword evidence="4 6" id="KW-0472">Membrane</keyword>
<dbReference type="PANTHER" id="PTHR33048">
    <property type="entry name" value="PTH11-LIKE INTEGRAL MEMBRANE PROTEIN (AFU_ORTHOLOGUE AFUA_5G11245)"/>
    <property type="match status" value="1"/>
</dbReference>
<gene>
    <name evidence="8" type="ORF">ASPWEDRAFT_174069</name>
</gene>
<feature type="transmembrane region" description="Helical" evidence="6">
    <location>
        <begin position="203"/>
        <end position="223"/>
    </location>
</feature>
<sequence>MAGPDYWRNILVVVPIVGTSVATIVYLLRLSCRYLSGTHIKAEDILMGIGLFFTYGVTGCHVVRIQRHWRVHSNLPEHLRMRTALVAWLAQKFWPPAQVFVKTSIVIFLRRLLGTIDGFRHIATGVIVFSIVWGSTAIIGNTFQCWPPQYFFVKHIEGHCMAGQNIFFIVMGSLSLAEDVVILCLPMPVVWKLQMATRQKIEMTIIFSIGGLVCAFSLLRLIYFRKYRTDDISGTAALESIWTILELDVAIICGSILLIKPLFQACPHDQQARLHLHRGKSRSVFRDPVGDMHHPDNGAE</sequence>
<dbReference type="Proteomes" id="UP000184383">
    <property type="component" value="Unassembled WGS sequence"/>
</dbReference>
<accession>A0A1L9RCI6</accession>
<name>A0A1L9RCI6_ASPWE</name>
<feature type="transmembrane region" description="Helical" evidence="6">
    <location>
        <begin position="44"/>
        <end position="65"/>
    </location>
</feature>
<evidence type="ECO:0000256" key="1">
    <source>
        <dbReference type="ARBA" id="ARBA00004141"/>
    </source>
</evidence>
<keyword evidence="3 6" id="KW-1133">Transmembrane helix</keyword>
<feature type="transmembrane region" description="Helical" evidence="6">
    <location>
        <begin position="121"/>
        <end position="146"/>
    </location>
</feature>
<dbReference type="VEuPathDB" id="FungiDB:ASPWEDRAFT_174069"/>
<feature type="domain" description="Rhodopsin" evidence="7">
    <location>
        <begin position="28"/>
        <end position="264"/>
    </location>
</feature>
<reference evidence="9" key="1">
    <citation type="journal article" date="2017" name="Genome Biol.">
        <title>Comparative genomics reveals high biological diversity and specific adaptations in the industrially and medically important fungal genus Aspergillus.</title>
        <authorList>
            <person name="de Vries R.P."/>
            <person name="Riley R."/>
            <person name="Wiebenga A."/>
            <person name="Aguilar-Osorio G."/>
            <person name="Amillis S."/>
            <person name="Uchima C.A."/>
            <person name="Anderluh G."/>
            <person name="Asadollahi M."/>
            <person name="Askin M."/>
            <person name="Barry K."/>
            <person name="Battaglia E."/>
            <person name="Bayram O."/>
            <person name="Benocci T."/>
            <person name="Braus-Stromeyer S.A."/>
            <person name="Caldana C."/>
            <person name="Canovas D."/>
            <person name="Cerqueira G.C."/>
            <person name="Chen F."/>
            <person name="Chen W."/>
            <person name="Choi C."/>
            <person name="Clum A."/>
            <person name="Dos Santos R.A."/>
            <person name="Damasio A.R."/>
            <person name="Diallinas G."/>
            <person name="Emri T."/>
            <person name="Fekete E."/>
            <person name="Flipphi M."/>
            <person name="Freyberg S."/>
            <person name="Gallo A."/>
            <person name="Gournas C."/>
            <person name="Habgood R."/>
            <person name="Hainaut M."/>
            <person name="Harispe M.L."/>
            <person name="Henrissat B."/>
            <person name="Hilden K.S."/>
            <person name="Hope R."/>
            <person name="Hossain A."/>
            <person name="Karabika E."/>
            <person name="Karaffa L."/>
            <person name="Karanyi Z."/>
            <person name="Krasevec N."/>
            <person name="Kuo A."/>
            <person name="Kusch H."/>
            <person name="LaButti K."/>
            <person name="Lagendijk E.L."/>
            <person name="Lapidus A."/>
            <person name="Levasseur A."/>
            <person name="Lindquist E."/>
            <person name="Lipzen A."/>
            <person name="Logrieco A.F."/>
            <person name="MacCabe A."/>
            <person name="Maekelae M.R."/>
            <person name="Malavazi I."/>
            <person name="Melin P."/>
            <person name="Meyer V."/>
            <person name="Mielnichuk N."/>
            <person name="Miskei M."/>
            <person name="Molnar A.P."/>
            <person name="Mule G."/>
            <person name="Ngan C.Y."/>
            <person name="Orejas M."/>
            <person name="Orosz E."/>
            <person name="Ouedraogo J.P."/>
            <person name="Overkamp K.M."/>
            <person name="Park H.-S."/>
            <person name="Perrone G."/>
            <person name="Piumi F."/>
            <person name="Punt P.J."/>
            <person name="Ram A.F."/>
            <person name="Ramon A."/>
            <person name="Rauscher S."/>
            <person name="Record E."/>
            <person name="Riano-Pachon D.M."/>
            <person name="Robert V."/>
            <person name="Roehrig J."/>
            <person name="Ruller R."/>
            <person name="Salamov A."/>
            <person name="Salih N.S."/>
            <person name="Samson R.A."/>
            <person name="Sandor E."/>
            <person name="Sanguinetti M."/>
            <person name="Schuetze T."/>
            <person name="Sepcic K."/>
            <person name="Shelest E."/>
            <person name="Sherlock G."/>
            <person name="Sophianopoulou V."/>
            <person name="Squina F.M."/>
            <person name="Sun H."/>
            <person name="Susca A."/>
            <person name="Todd R.B."/>
            <person name="Tsang A."/>
            <person name="Unkles S.E."/>
            <person name="van de Wiele N."/>
            <person name="van Rossen-Uffink D."/>
            <person name="Oliveira J.V."/>
            <person name="Vesth T.C."/>
            <person name="Visser J."/>
            <person name="Yu J.-H."/>
            <person name="Zhou M."/>
            <person name="Andersen M.R."/>
            <person name="Archer D.B."/>
            <person name="Baker S.E."/>
            <person name="Benoit I."/>
            <person name="Brakhage A.A."/>
            <person name="Braus G.H."/>
            <person name="Fischer R."/>
            <person name="Frisvad J.C."/>
            <person name="Goldman G.H."/>
            <person name="Houbraken J."/>
            <person name="Oakley B."/>
            <person name="Pocsi I."/>
            <person name="Scazzocchio C."/>
            <person name="Seiboth B."/>
            <person name="vanKuyk P.A."/>
            <person name="Wortman J."/>
            <person name="Dyer P.S."/>
            <person name="Grigoriev I.V."/>
        </authorList>
    </citation>
    <scope>NUCLEOTIDE SEQUENCE [LARGE SCALE GENOMIC DNA]</scope>
    <source>
        <strain evidence="9">DTO 134E9</strain>
    </source>
</reference>
<dbReference type="AlphaFoldDB" id="A0A1L9RCI6"/>
<evidence type="ECO:0000313" key="9">
    <source>
        <dbReference type="Proteomes" id="UP000184383"/>
    </source>
</evidence>
<evidence type="ECO:0000313" key="8">
    <source>
        <dbReference type="EMBL" id="OJJ32622.1"/>
    </source>
</evidence>
<organism evidence="8 9">
    <name type="scientific">Aspergillus wentii DTO 134E9</name>
    <dbReference type="NCBI Taxonomy" id="1073089"/>
    <lineage>
        <taxon>Eukaryota</taxon>
        <taxon>Fungi</taxon>
        <taxon>Dikarya</taxon>
        <taxon>Ascomycota</taxon>
        <taxon>Pezizomycotina</taxon>
        <taxon>Eurotiomycetes</taxon>
        <taxon>Eurotiomycetidae</taxon>
        <taxon>Eurotiales</taxon>
        <taxon>Aspergillaceae</taxon>
        <taxon>Aspergillus</taxon>
        <taxon>Aspergillus subgen. Cremei</taxon>
    </lineage>
</organism>
<evidence type="ECO:0000256" key="2">
    <source>
        <dbReference type="ARBA" id="ARBA00022692"/>
    </source>
</evidence>
<dbReference type="GeneID" id="63747018"/>
<dbReference type="EMBL" id="KV878214">
    <property type="protein sequence ID" value="OJJ32622.1"/>
    <property type="molecule type" value="Genomic_DNA"/>
</dbReference>
<feature type="transmembrane region" description="Helical" evidence="6">
    <location>
        <begin position="243"/>
        <end position="263"/>
    </location>
</feature>
<dbReference type="Pfam" id="PF20684">
    <property type="entry name" value="Fung_rhodopsin"/>
    <property type="match status" value="1"/>
</dbReference>
<keyword evidence="9" id="KW-1185">Reference proteome</keyword>
<evidence type="ECO:0000256" key="3">
    <source>
        <dbReference type="ARBA" id="ARBA00022989"/>
    </source>
</evidence>